<name>A0AAD5XCJ0_9FUNG</name>
<sequence length="731" mass="84510">MDEVGPIIFPLAASAETSNSYPISNTRNSKKAPLKQLSPIEKGKMEDLDNEFTFSKWEKWIIPGQDGHIIKLFKHDLTKSIQVWIANGYHYSLDPNFARDIDFVAISHCWLDMKNLSKYHENTDEFTYVKQDFFAEEIVQFLKDPQTEIWKKNRLRRVQEIVSNLRKTELKFSNQEENTPYDWFWLDLVSVNQSNSFAIRDASYVMSYVYHTASRTIVLHNNNQIADYTEWDSKCWTLQEKYLSRFFVHVHWDKNNTSGFHSGRIVKNKEMDKKRNLLTLLKMSFERQCNQEFIQDHVYCIRAFSKAIYDRPVVYTLDIKVLIAECAVSAAQENDFSMFSAIPQDHAHGFGMLHPVWKSGFFNNVNLFDLEKTSKVAAYLPLRVIPWIGLEFEGRLSQSFNNGNFNKLKLAGKQNQIWASKCVELNWSQSWNSSEYENFSPFRLDMICAFMEARVLFVNGPFFTPVSKFMESVVRLMDTYVSSSLRKKILEDGVTFEEALKWKILDEDSLKNNIGFRHDLEKTVVHNYLMIGPLTFHHAQCVCHYCSAAEKSLISEKNNGDIAISLAFKRLVFADRVRYGPEWKALVPNLISTVKSSPTTTVVLIWLYLELGFVELNSETKSQQRHIIFSVSHTGVKLPFLRNVNTKILDFVQNPDNAKECKIMSLHNTNAFFGDTPIFSRVGAVNEEVHNLASMISFKDGFPRPVTLDEISNADPGFAINKLNIKIVVKN</sequence>
<dbReference type="AlphaFoldDB" id="A0AAD5XCJ0"/>
<gene>
    <name evidence="1" type="ORF">HK100_004561</name>
</gene>
<organism evidence="1 2">
    <name type="scientific">Physocladia obscura</name>
    <dbReference type="NCBI Taxonomy" id="109957"/>
    <lineage>
        <taxon>Eukaryota</taxon>
        <taxon>Fungi</taxon>
        <taxon>Fungi incertae sedis</taxon>
        <taxon>Chytridiomycota</taxon>
        <taxon>Chytridiomycota incertae sedis</taxon>
        <taxon>Chytridiomycetes</taxon>
        <taxon>Chytridiales</taxon>
        <taxon>Chytriomycetaceae</taxon>
        <taxon>Physocladia</taxon>
    </lineage>
</organism>
<accession>A0AAD5XCJ0</accession>
<protein>
    <submittedName>
        <fullName evidence="1">Uncharacterized protein</fullName>
    </submittedName>
</protein>
<dbReference type="EMBL" id="JADGJH010002229">
    <property type="protein sequence ID" value="KAJ3101311.1"/>
    <property type="molecule type" value="Genomic_DNA"/>
</dbReference>
<comment type="caution">
    <text evidence="1">The sequence shown here is derived from an EMBL/GenBank/DDBJ whole genome shotgun (WGS) entry which is preliminary data.</text>
</comment>
<evidence type="ECO:0000313" key="1">
    <source>
        <dbReference type="EMBL" id="KAJ3101311.1"/>
    </source>
</evidence>
<proteinExistence type="predicted"/>
<evidence type="ECO:0000313" key="2">
    <source>
        <dbReference type="Proteomes" id="UP001211907"/>
    </source>
</evidence>
<dbReference type="Proteomes" id="UP001211907">
    <property type="component" value="Unassembled WGS sequence"/>
</dbReference>
<keyword evidence="2" id="KW-1185">Reference proteome</keyword>
<reference evidence="1" key="1">
    <citation type="submission" date="2020-05" db="EMBL/GenBank/DDBJ databases">
        <title>Phylogenomic resolution of chytrid fungi.</title>
        <authorList>
            <person name="Stajich J.E."/>
            <person name="Amses K."/>
            <person name="Simmons R."/>
            <person name="Seto K."/>
            <person name="Myers J."/>
            <person name="Bonds A."/>
            <person name="Quandt C.A."/>
            <person name="Barry K."/>
            <person name="Liu P."/>
            <person name="Grigoriev I."/>
            <person name="Longcore J.E."/>
            <person name="James T.Y."/>
        </authorList>
    </citation>
    <scope>NUCLEOTIDE SEQUENCE</scope>
    <source>
        <strain evidence="1">JEL0513</strain>
    </source>
</reference>